<evidence type="ECO:0000313" key="2">
    <source>
        <dbReference type="EMBL" id="MPN63446.1"/>
    </source>
</evidence>
<dbReference type="AlphaFoldDB" id="A0A645JJ39"/>
<gene>
    <name evidence="2" type="ORF">SDC9_211205</name>
</gene>
<comment type="caution">
    <text evidence="2">The sequence shown here is derived from an EMBL/GenBank/DDBJ whole genome shotgun (WGS) entry which is preliminary data.</text>
</comment>
<dbReference type="EMBL" id="VSSQ01142900">
    <property type="protein sequence ID" value="MPN63446.1"/>
    <property type="molecule type" value="Genomic_DNA"/>
</dbReference>
<feature type="compositionally biased region" description="Low complexity" evidence="1">
    <location>
        <begin position="15"/>
        <end position="28"/>
    </location>
</feature>
<accession>A0A645JJ39</accession>
<name>A0A645JJ39_9ZZZZ</name>
<protein>
    <submittedName>
        <fullName evidence="2">Uncharacterized protein</fullName>
    </submittedName>
</protein>
<sequence>MSKVGTPSDMQTTNSMPASAASRMASPASGAGTKITEVLAPVALTASSTVLKTGTSCTVCPALPGETPATTLVPYAIILLV</sequence>
<feature type="region of interest" description="Disordered" evidence="1">
    <location>
        <begin position="1"/>
        <end position="28"/>
    </location>
</feature>
<proteinExistence type="predicted"/>
<reference evidence="2" key="1">
    <citation type="submission" date="2019-08" db="EMBL/GenBank/DDBJ databases">
        <authorList>
            <person name="Kucharzyk K."/>
            <person name="Murdoch R.W."/>
            <person name="Higgins S."/>
            <person name="Loffler F."/>
        </authorList>
    </citation>
    <scope>NUCLEOTIDE SEQUENCE</scope>
</reference>
<organism evidence="2">
    <name type="scientific">bioreactor metagenome</name>
    <dbReference type="NCBI Taxonomy" id="1076179"/>
    <lineage>
        <taxon>unclassified sequences</taxon>
        <taxon>metagenomes</taxon>
        <taxon>ecological metagenomes</taxon>
    </lineage>
</organism>
<evidence type="ECO:0000256" key="1">
    <source>
        <dbReference type="SAM" id="MobiDB-lite"/>
    </source>
</evidence>